<gene>
    <name evidence="3" type="primary">LOC106811869</name>
</gene>
<dbReference type="GeneID" id="106811869"/>
<dbReference type="PANTHER" id="PTHR34035:SF1">
    <property type="entry name" value="TESTIS-EXPRESSED PROTEIN 47"/>
    <property type="match status" value="1"/>
</dbReference>
<dbReference type="RefSeq" id="XP_014671075.1">
    <property type="nucleotide sequence ID" value="XM_014815589.1"/>
</dbReference>
<dbReference type="InterPro" id="IPR007024">
    <property type="entry name" value="BLUF_domain"/>
</dbReference>
<name>A0ABM1EFV4_PRICU</name>
<reference evidence="3" key="1">
    <citation type="submission" date="2025-08" db="UniProtKB">
        <authorList>
            <consortium name="RefSeq"/>
        </authorList>
    </citation>
    <scope>IDENTIFICATION</scope>
</reference>
<dbReference type="PANTHER" id="PTHR34035">
    <property type="entry name" value="TESTIS-EXPRESSED PROTEIN 47"/>
    <property type="match status" value="1"/>
</dbReference>
<evidence type="ECO:0000313" key="3">
    <source>
        <dbReference type="RefSeq" id="XP_014671075.1"/>
    </source>
</evidence>
<keyword evidence="2" id="KW-1185">Reference proteome</keyword>
<dbReference type="Gene3D" id="3.30.70.100">
    <property type="match status" value="1"/>
</dbReference>
<evidence type="ECO:0000313" key="2">
    <source>
        <dbReference type="Proteomes" id="UP000695022"/>
    </source>
</evidence>
<evidence type="ECO:0000259" key="1">
    <source>
        <dbReference type="SMART" id="SM01034"/>
    </source>
</evidence>
<organism evidence="2 3">
    <name type="scientific">Priapulus caudatus</name>
    <name type="common">Priapulid worm</name>
    <dbReference type="NCBI Taxonomy" id="37621"/>
    <lineage>
        <taxon>Eukaryota</taxon>
        <taxon>Metazoa</taxon>
        <taxon>Ecdysozoa</taxon>
        <taxon>Scalidophora</taxon>
        <taxon>Priapulida</taxon>
        <taxon>Priapulimorpha</taxon>
        <taxon>Priapulimorphida</taxon>
        <taxon>Priapulidae</taxon>
        <taxon>Priapulus</taxon>
    </lineage>
</organism>
<feature type="domain" description="BLUF" evidence="1">
    <location>
        <begin position="38"/>
        <end position="143"/>
    </location>
</feature>
<dbReference type="SMART" id="SM01034">
    <property type="entry name" value="BLUF"/>
    <property type="match status" value="1"/>
</dbReference>
<protein>
    <submittedName>
        <fullName evidence="3">Uncharacterized protein C7orf62-like isoform X1</fullName>
    </submittedName>
</protein>
<accession>A0ABM1EFV4</accession>
<dbReference type="InterPro" id="IPR055308">
    <property type="entry name" value="TEX47-like"/>
</dbReference>
<proteinExistence type="predicted"/>
<dbReference type="Pfam" id="PF24787">
    <property type="entry name" value="TEX47"/>
    <property type="match status" value="1"/>
</dbReference>
<dbReference type="Proteomes" id="UP000695022">
    <property type="component" value="Unplaced"/>
</dbReference>
<sequence>MAAVVNDVLEDSVYDAQRTTLLDVIEERNRSLSKKSMLHRLVYLAKFRSPKTGRDELGPYYEKQLRAAHASNGLQGEHITGLLLIYQNHVVHIMEGSSEMLMQMIRGLDGQTSNMTGLFIETKVLIVSHDIPSRLYETWQYRVLTMTLARLEEYKTHETIETTVIESLTTLLKLGSHIAKQPKVHRKAVLDSLQEKVPELLLQQDVIVYLLQSKELCTPSQYLEAYDSPLNVVLDADLTWPIATRLYPYN</sequence>